<accession>A0A9P8XV61</accession>
<evidence type="ECO:0000313" key="3">
    <source>
        <dbReference type="Proteomes" id="UP000756346"/>
    </source>
</evidence>
<dbReference type="Gene3D" id="3.40.50.10860">
    <property type="entry name" value="Leucine Dehydrogenase, chain A, domain 1"/>
    <property type="match status" value="1"/>
</dbReference>
<dbReference type="InterPro" id="IPR036291">
    <property type="entry name" value="NAD(P)-bd_dom_sf"/>
</dbReference>
<organism evidence="2 3">
    <name type="scientific">Microdochium trichocladiopsis</name>
    <dbReference type="NCBI Taxonomy" id="1682393"/>
    <lineage>
        <taxon>Eukaryota</taxon>
        <taxon>Fungi</taxon>
        <taxon>Dikarya</taxon>
        <taxon>Ascomycota</taxon>
        <taxon>Pezizomycotina</taxon>
        <taxon>Sordariomycetes</taxon>
        <taxon>Xylariomycetidae</taxon>
        <taxon>Xylariales</taxon>
        <taxon>Microdochiaceae</taxon>
        <taxon>Microdochium</taxon>
    </lineage>
</organism>
<dbReference type="SUPFAM" id="SSF51735">
    <property type="entry name" value="NAD(P)-binding Rossmann-fold domains"/>
    <property type="match status" value="1"/>
</dbReference>
<dbReference type="Proteomes" id="UP000756346">
    <property type="component" value="Unassembled WGS sequence"/>
</dbReference>
<dbReference type="GO" id="GO:0019632">
    <property type="term" value="P:shikimate metabolic process"/>
    <property type="evidence" value="ECO:0007669"/>
    <property type="project" value="TreeGrafter"/>
</dbReference>
<dbReference type="GO" id="GO:0009423">
    <property type="term" value="P:chorismate biosynthetic process"/>
    <property type="evidence" value="ECO:0007669"/>
    <property type="project" value="TreeGrafter"/>
</dbReference>
<dbReference type="RefSeq" id="XP_046005305.1">
    <property type="nucleotide sequence ID" value="XM_046150906.1"/>
</dbReference>
<dbReference type="EMBL" id="JAGTJQ010000013">
    <property type="protein sequence ID" value="KAH7014338.1"/>
    <property type="molecule type" value="Genomic_DNA"/>
</dbReference>
<protein>
    <recommendedName>
        <fullName evidence="1">Shikimate dehydrogenase substrate binding N-terminal domain-containing protein</fullName>
    </recommendedName>
</protein>
<dbReference type="AlphaFoldDB" id="A0A9P8XV61"/>
<dbReference type="Pfam" id="PF08501">
    <property type="entry name" value="Shikimate_dh_N"/>
    <property type="match status" value="1"/>
</dbReference>
<name>A0A9P8XV61_9PEZI</name>
<sequence>MSATTTQTVAPPAVAVPAPEQKHGYLFGTKLAASLSPMFHGTIYADLGLPWEQHRLESSDIPAFLELLQQPAVYGSAVTMPNKVTIMSHLDEITDECRDVGACNTIYFKDGPGGKRLLCGTNTDTAGVRESFYQNVANPDAVFHDKPAMVVGGGGAARSAVYALWRWMRATKIYLVNRDASEVKALMDDCTARGYGDVLVHVSTPEQAEELVRSGAGPGAIVSCVPDFPPQTAEEKTARQIFETFLAAESKGAMLEMCYNPTPYTQSGAIAEGQGWQVILGTEALIWQGVEQDMLWTGVSREKLPVKNASDAVKKRVAEIASARK</sequence>
<dbReference type="SUPFAM" id="SSF53223">
    <property type="entry name" value="Aminoacid dehydrogenase-like, N-terminal domain"/>
    <property type="match status" value="1"/>
</dbReference>
<comment type="caution">
    <text evidence="2">The sequence shown here is derived from an EMBL/GenBank/DDBJ whole genome shotgun (WGS) entry which is preliminary data.</text>
</comment>
<dbReference type="PANTHER" id="PTHR21089:SF1">
    <property type="entry name" value="BIFUNCTIONAL 3-DEHYDROQUINATE DEHYDRATASE_SHIKIMATE DEHYDROGENASE, CHLOROPLASTIC"/>
    <property type="match status" value="1"/>
</dbReference>
<dbReference type="GO" id="GO:0004764">
    <property type="term" value="F:shikimate 3-dehydrogenase (NADP+) activity"/>
    <property type="evidence" value="ECO:0007669"/>
    <property type="project" value="InterPro"/>
</dbReference>
<dbReference type="InterPro" id="IPR046346">
    <property type="entry name" value="Aminoacid_DH-like_N_sf"/>
</dbReference>
<evidence type="ECO:0000259" key="1">
    <source>
        <dbReference type="Pfam" id="PF08501"/>
    </source>
</evidence>
<dbReference type="GeneID" id="70180452"/>
<evidence type="ECO:0000313" key="2">
    <source>
        <dbReference type="EMBL" id="KAH7014338.1"/>
    </source>
</evidence>
<dbReference type="InterPro" id="IPR022893">
    <property type="entry name" value="Shikimate_DH_fam"/>
</dbReference>
<dbReference type="Gene3D" id="3.40.50.720">
    <property type="entry name" value="NAD(P)-binding Rossmann-like Domain"/>
    <property type="match status" value="1"/>
</dbReference>
<dbReference type="PANTHER" id="PTHR21089">
    <property type="entry name" value="SHIKIMATE DEHYDROGENASE"/>
    <property type="match status" value="1"/>
</dbReference>
<dbReference type="OrthoDB" id="204377at2759"/>
<reference evidence="2" key="1">
    <citation type="journal article" date="2021" name="Nat. Commun.">
        <title>Genetic determinants of endophytism in the Arabidopsis root mycobiome.</title>
        <authorList>
            <person name="Mesny F."/>
            <person name="Miyauchi S."/>
            <person name="Thiergart T."/>
            <person name="Pickel B."/>
            <person name="Atanasova L."/>
            <person name="Karlsson M."/>
            <person name="Huettel B."/>
            <person name="Barry K.W."/>
            <person name="Haridas S."/>
            <person name="Chen C."/>
            <person name="Bauer D."/>
            <person name="Andreopoulos W."/>
            <person name="Pangilinan J."/>
            <person name="LaButti K."/>
            <person name="Riley R."/>
            <person name="Lipzen A."/>
            <person name="Clum A."/>
            <person name="Drula E."/>
            <person name="Henrissat B."/>
            <person name="Kohler A."/>
            <person name="Grigoriev I.V."/>
            <person name="Martin F.M."/>
            <person name="Hacquard S."/>
        </authorList>
    </citation>
    <scope>NUCLEOTIDE SEQUENCE</scope>
    <source>
        <strain evidence="2">MPI-CAGE-CH-0230</strain>
    </source>
</reference>
<gene>
    <name evidence="2" type="ORF">B0I36DRAFT_255811</name>
</gene>
<proteinExistence type="predicted"/>
<keyword evidence="3" id="KW-1185">Reference proteome</keyword>
<dbReference type="InterPro" id="IPR013708">
    <property type="entry name" value="Shikimate_DH-bd_N"/>
</dbReference>
<feature type="domain" description="Shikimate dehydrogenase substrate binding N-terminal" evidence="1">
    <location>
        <begin position="26"/>
        <end position="106"/>
    </location>
</feature>